<name>A0AAV2J980_KNICA</name>
<evidence type="ECO:0000313" key="2">
    <source>
        <dbReference type="EMBL" id="CAL1571929.1"/>
    </source>
</evidence>
<dbReference type="AlphaFoldDB" id="A0AAV2J980"/>
<sequence length="93" mass="10918">MSLFPARLLTFCEEAKRPGPVEMRNIRSDWVSAAVKRHRLSEGETLDHLPETEHAALWQMEELRRRCRWKEEMGNQPKALSPNPVSSVNRRKH</sequence>
<evidence type="ECO:0000256" key="1">
    <source>
        <dbReference type="SAM" id="MobiDB-lite"/>
    </source>
</evidence>
<feature type="region of interest" description="Disordered" evidence="1">
    <location>
        <begin position="72"/>
        <end position="93"/>
    </location>
</feature>
<feature type="compositionally biased region" description="Polar residues" evidence="1">
    <location>
        <begin position="83"/>
        <end position="93"/>
    </location>
</feature>
<reference evidence="2 3" key="1">
    <citation type="submission" date="2024-04" db="EMBL/GenBank/DDBJ databases">
        <authorList>
            <person name="Waldvogel A.-M."/>
            <person name="Schoenle A."/>
        </authorList>
    </citation>
    <scope>NUCLEOTIDE SEQUENCE [LARGE SCALE GENOMIC DNA]</scope>
</reference>
<dbReference type="Proteomes" id="UP001497482">
    <property type="component" value="Chromosome 10"/>
</dbReference>
<accession>A0AAV2J980</accession>
<dbReference type="EMBL" id="OZ035832">
    <property type="protein sequence ID" value="CAL1571929.1"/>
    <property type="molecule type" value="Genomic_DNA"/>
</dbReference>
<protein>
    <submittedName>
        <fullName evidence="2">Uncharacterized protein</fullName>
    </submittedName>
</protein>
<evidence type="ECO:0000313" key="3">
    <source>
        <dbReference type="Proteomes" id="UP001497482"/>
    </source>
</evidence>
<proteinExistence type="predicted"/>
<organism evidence="2 3">
    <name type="scientific">Knipowitschia caucasica</name>
    <name type="common">Caucasian dwarf goby</name>
    <name type="synonym">Pomatoschistus caucasicus</name>
    <dbReference type="NCBI Taxonomy" id="637954"/>
    <lineage>
        <taxon>Eukaryota</taxon>
        <taxon>Metazoa</taxon>
        <taxon>Chordata</taxon>
        <taxon>Craniata</taxon>
        <taxon>Vertebrata</taxon>
        <taxon>Euteleostomi</taxon>
        <taxon>Actinopterygii</taxon>
        <taxon>Neopterygii</taxon>
        <taxon>Teleostei</taxon>
        <taxon>Neoteleostei</taxon>
        <taxon>Acanthomorphata</taxon>
        <taxon>Gobiaria</taxon>
        <taxon>Gobiiformes</taxon>
        <taxon>Gobioidei</taxon>
        <taxon>Gobiidae</taxon>
        <taxon>Gobiinae</taxon>
        <taxon>Knipowitschia</taxon>
    </lineage>
</organism>
<gene>
    <name evidence="2" type="ORF">KC01_LOCUS3990</name>
</gene>
<keyword evidence="3" id="KW-1185">Reference proteome</keyword>